<dbReference type="Gene3D" id="3.80.10.10">
    <property type="entry name" value="Ribonuclease Inhibitor"/>
    <property type="match status" value="2"/>
</dbReference>
<evidence type="ECO:0000256" key="12">
    <source>
        <dbReference type="SAM" id="Phobius"/>
    </source>
</evidence>
<feature type="domain" description="G-protein coupled receptors family 1 profile" evidence="13">
    <location>
        <begin position="287"/>
        <end position="506"/>
    </location>
</feature>
<dbReference type="GO" id="GO:0005886">
    <property type="term" value="C:plasma membrane"/>
    <property type="evidence" value="ECO:0007669"/>
    <property type="project" value="UniProtKB-SubCell"/>
</dbReference>
<dbReference type="PROSITE" id="PS50262">
    <property type="entry name" value="G_PROTEIN_RECEP_F1_2"/>
    <property type="match status" value="1"/>
</dbReference>
<organism evidence="14 15">
    <name type="scientific">Desmophyllum pertusum</name>
    <dbReference type="NCBI Taxonomy" id="174260"/>
    <lineage>
        <taxon>Eukaryota</taxon>
        <taxon>Metazoa</taxon>
        <taxon>Cnidaria</taxon>
        <taxon>Anthozoa</taxon>
        <taxon>Hexacorallia</taxon>
        <taxon>Scleractinia</taxon>
        <taxon>Caryophylliina</taxon>
        <taxon>Caryophylliidae</taxon>
        <taxon>Desmophyllum</taxon>
    </lineage>
</organism>
<dbReference type="Pfam" id="PF13855">
    <property type="entry name" value="LRR_8"/>
    <property type="match status" value="3"/>
</dbReference>
<dbReference type="GO" id="GO:0008528">
    <property type="term" value="F:G protein-coupled peptide receptor activity"/>
    <property type="evidence" value="ECO:0007669"/>
    <property type="project" value="TreeGrafter"/>
</dbReference>
<accession>A0A9X0DDF2</accession>
<dbReference type="Gene3D" id="1.20.1070.10">
    <property type="entry name" value="Rhodopsin 7-helix transmembrane proteins"/>
    <property type="match status" value="2"/>
</dbReference>
<dbReference type="Proteomes" id="UP001163046">
    <property type="component" value="Unassembled WGS sequence"/>
</dbReference>
<keyword evidence="7" id="KW-0297">G-protein coupled receptor</keyword>
<feature type="transmembrane region" description="Helical" evidence="12">
    <location>
        <begin position="487"/>
        <end position="508"/>
    </location>
</feature>
<dbReference type="AlphaFoldDB" id="A0A9X0DDF2"/>
<feature type="transmembrane region" description="Helical" evidence="12">
    <location>
        <begin position="314"/>
        <end position="336"/>
    </location>
</feature>
<keyword evidence="15" id="KW-1185">Reference proteome</keyword>
<dbReference type="SMART" id="SM00365">
    <property type="entry name" value="LRR_SD22"/>
    <property type="match status" value="5"/>
</dbReference>
<protein>
    <recommendedName>
        <fullName evidence="13">G-protein coupled receptors family 1 profile domain-containing protein</fullName>
    </recommendedName>
</protein>
<keyword evidence="8 12" id="KW-0472">Membrane</keyword>
<evidence type="ECO:0000256" key="1">
    <source>
        <dbReference type="ARBA" id="ARBA00004651"/>
    </source>
</evidence>
<feature type="transmembrane region" description="Helical" evidence="12">
    <location>
        <begin position="453"/>
        <end position="475"/>
    </location>
</feature>
<evidence type="ECO:0000256" key="7">
    <source>
        <dbReference type="ARBA" id="ARBA00023040"/>
    </source>
</evidence>
<feature type="region of interest" description="Disordered" evidence="11">
    <location>
        <begin position="565"/>
        <end position="584"/>
    </location>
</feature>
<evidence type="ECO:0000256" key="8">
    <source>
        <dbReference type="ARBA" id="ARBA00023136"/>
    </source>
</evidence>
<dbReference type="InterPro" id="IPR017452">
    <property type="entry name" value="GPCR_Rhodpsn_7TM"/>
</dbReference>
<evidence type="ECO:0000256" key="10">
    <source>
        <dbReference type="ARBA" id="ARBA00023224"/>
    </source>
</evidence>
<dbReference type="GO" id="GO:0007189">
    <property type="term" value="P:adenylate cyclase-activating G protein-coupled receptor signaling pathway"/>
    <property type="evidence" value="ECO:0007669"/>
    <property type="project" value="TreeGrafter"/>
</dbReference>
<gene>
    <name evidence="14" type="ORF">OS493_003628</name>
</gene>
<feature type="compositionally biased region" description="Polar residues" evidence="11">
    <location>
        <begin position="567"/>
        <end position="584"/>
    </location>
</feature>
<evidence type="ECO:0000256" key="5">
    <source>
        <dbReference type="ARBA" id="ARBA00022737"/>
    </source>
</evidence>
<dbReference type="EMBL" id="MU825397">
    <property type="protein sequence ID" value="KAJ7393959.1"/>
    <property type="molecule type" value="Genomic_DNA"/>
</dbReference>
<keyword evidence="2" id="KW-1003">Cell membrane</keyword>
<proteinExistence type="predicted"/>
<evidence type="ECO:0000313" key="14">
    <source>
        <dbReference type="EMBL" id="KAJ7393959.1"/>
    </source>
</evidence>
<comment type="caution">
    <text evidence="14">The sequence shown here is derived from an EMBL/GenBank/DDBJ whole genome shotgun (WGS) entry which is preliminary data.</text>
</comment>
<keyword evidence="5" id="KW-0677">Repeat</keyword>
<evidence type="ECO:0000256" key="2">
    <source>
        <dbReference type="ARBA" id="ARBA00022475"/>
    </source>
</evidence>
<dbReference type="InterPro" id="IPR001611">
    <property type="entry name" value="Leu-rich_rpt"/>
</dbReference>
<dbReference type="GO" id="GO:0009755">
    <property type="term" value="P:hormone-mediated signaling pathway"/>
    <property type="evidence" value="ECO:0007669"/>
    <property type="project" value="TreeGrafter"/>
</dbReference>
<dbReference type="InterPro" id="IPR003591">
    <property type="entry name" value="Leu-rich_rpt_typical-subtyp"/>
</dbReference>
<dbReference type="SUPFAM" id="SSF52058">
    <property type="entry name" value="L domain-like"/>
    <property type="match status" value="1"/>
</dbReference>
<name>A0A9X0DDF2_9CNID</name>
<reference evidence="14" key="1">
    <citation type="submission" date="2023-01" db="EMBL/GenBank/DDBJ databases">
        <title>Genome assembly of the deep-sea coral Lophelia pertusa.</title>
        <authorList>
            <person name="Herrera S."/>
            <person name="Cordes E."/>
        </authorList>
    </citation>
    <scope>NUCLEOTIDE SEQUENCE</scope>
    <source>
        <strain evidence="14">USNM1676648</strain>
        <tissue evidence="14">Polyp</tissue>
    </source>
</reference>
<keyword evidence="3" id="KW-0433">Leucine-rich repeat</keyword>
<dbReference type="InterPro" id="IPR032675">
    <property type="entry name" value="LRR_dom_sf"/>
</dbReference>
<sequence>MDRLLQNTMLVNLTKNALQGLKQLKFLEITEQSKGRQFKILNGAFNDLSSLEYMTLRDNVNTYLASDVFKGLLSLRELILSRNYLSQISMEINNLEKLDLSNNQLSILDEKSFRGSGSSLKYLDLRGNKLKTISKDTFQTFSSLRELHLANNELSELPTGIFQDLTDLIKLDLSQNEISELPQFIFKELKSLKTLYLNNNKITDILPNAFAGLKNLENLYLQGNLLKDMPIETFKGLSRLRNLKLDSFSLCCYATLYLNLKCDYPKLEGGALSSCNRMIEAPGPRQSIWLLGILAVFGNLAVIAWRLIRRDDHPVQTCLLTNLAVSDFLMGIYLMIIAIKDQLWAVVWISGTIIAVIPAIDTPFFYNEDRRYGFYGRSSVCLPLQLSSERLAGWEYSVGVFIGLNLAAFLFIIVAYIAIIVKVSRSQRRVKAHGESEVSSTSMKRESALARRVFAIILTDFSCWIPVIILSILSLTGQFHDEQGFVYVWFAVFVLPVNSSVNPVLYTFSTPKVRSVLKGWFYRLFRRCTCLSCKNRSASNNISGTGNDDSTTQQETVDRNTIHMDVSVTQPPNDGLQQNRNIAN</sequence>
<feature type="transmembrane region" description="Helical" evidence="12">
    <location>
        <begin position="343"/>
        <end position="366"/>
    </location>
</feature>
<keyword evidence="10" id="KW-0807">Transducer</keyword>
<dbReference type="OrthoDB" id="6022531at2759"/>
<dbReference type="FunFam" id="3.80.10.10:FF:001164">
    <property type="entry name" value="GH01279p"/>
    <property type="match status" value="1"/>
</dbReference>
<dbReference type="SMART" id="SM00369">
    <property type="entry name" value="LRR_TYP"/>
    <property type="match status" value="7"/>
</dbReference>
<dbReference type="Pfam" id="PF00001">
    <property type="entry name" value="7tm_1"/>
    <property type="match status" value="1"/>
</dbReference>
<evidence type="ECO:0000256" key="9">
    <source>
        <dbReference type="ARBA" id="ARBA00023170"/>
    </source>
</evidence>
<dbReference type="InterPro" id="IPR000276">
    <property type="entry name" value="GPCR_Rhodpsn"/>
</dbReference>
<evidence type="ECO:0000259" key="13">
    <source>
        <dbReference type="PROSITE" id="PS50262"/>
    </source>
</evidence>
<keyword evidence="4 12" id="KW-0812">Transmembrane</keyword>
<dbReference type="PANTHER" id="PTHR24372">
    <property type="entry name" value="GLYCOPROTEIN HORMONE RECEPTOR"/>
    <property type="match status" value="1"/>
</dbReference>
<evidence type="ECO:0000256" key="3">
    <source>
        <dbReference type="ARBA" id="ARBA00022614"/>
    </source>
</evidence>
<evidence type="ECO:0000256" key="6">
    <source>
        <dbReference type="ARBA" id="ARBA00022989"/>
    </source>
</evidence>
<feature type="transmembrane region" description="Helical" evidence="12">
    <location>
        <begin position="396"/>
        <end position="421"/>
    </location>
</feature>
<keyword evidence="9" id="KW-0675">Receptor</keyword>
<evidence type="ECO:0000256" key="11">
    <source>
        <dbReference type="SAM" id="MobiDB-lite"/>
    </source>
</evidence>
<feature type="transmembrane region" description="Helical" evidence="12">
    <location>
        <begin position="287"/>
        <end position="308"/>
    </location>
</feature>
<evidence type="ECO:0000313" key="15">
    <source>
        <dbReference type="Proteomes" id="UP001163046"/>
    </source>
</evidence>
<keyword evidence="6 12" id="KW-1133">Transmembrane helix</keyword>
<dbReference type="PRINTS" id="PR00237">
    <property type="entry name" value="GPCRRHODOPSN"/>
</dbReference>
<dbReference type="PROSITE" id="PS51450">
    <property type="entry name" value="LRR"/>
    <property type="match status" value="5"/>
</dbReference>
<dbReference type="SUPFAM" id="SSF81321">
    <property type="entry name" value="Family A G protein-coupled receptor-like"/>
    <property type="match status" value="1"/>
</dbReference>
<dbReference type="PRINTS" id="PR00019">
    <property type="entry name" value="LEURICHRPT"/>
</dbReference>
<dbReference type="PANTHER" id="PTHR24372:SF77">
    <property type="entry name" value="G-PROTEIN COUPLED RECEPTORS FAMILY 1 PROFILE DOMAIN-CONTAINING PROTEIN"/>
    <property type="match status" value="1"/>
</dbReference>
<comment type="subcellular location">
    <subcellularLocation>
        <location evidence="1">Cell membrane</location>
        <topology evidence="1">Multi-pass membrane protein</topology>
    </subcellularLocation>
</comment>
<evidence type="ECO:0000256" key="4">
    <source>
        <dbReference type="ARBA" id="ARBA00022692"/>
    </source>
</evidence>